<comment type="caution">
    <text evidence="1">The sequence shown here is derived from an EMBL/GenBank/DDBJ whole genome shotgun (WGS) entry which is preliminary data.</text>
</comment>
<reference evidence="2" key="1">
    <citation type="journal article" date="2019" name="Int. J. Syst. Evol. Microbiol.">
        <title>The Global Catalogue of Microorganisms (GCM) 10K type strain sequencing project: providing services to taxonomists for standard genome sequencing and annotation.</title>
        <authorList>
            <consortium name="The Broad Institute Genomics Platform"/>
            <consortium name="The Broad Institute Genome Sequencing Center for Infectious Disease"/>
            <person name="Wu L."/>
            <person name="Ma J."/>
        </authorList>
    </citation>
    <scope>NUCLEOTIDE SEQUENCE [LARGE SCALE GENOMIC DNA]</scope>
    <source>
        <strain evidence="2">CECT 8482</strain>
    </source>
</reference>
<dbReference type="Proteomes" id="UP001243846">
    <property type="component" value="Unassembled WGS sequence"/>
</dbReference>
<dbReference type="EMBL" id="JAUFRC010000001">
    <property type="protein sequence ID" value="MDN3710971.1"/>
    <property type="molecule type" value="Genomic_DNA"/>
</dbReference>
<sequence>MTSPVWGAWGERSPAAVSAGRNSAPPMVKAVVISDLLWVGRASGGLTCP</sequence>
<name>A0ABT8D3T7_9RHOB</name>
<evidence type="ECO:0000313" key="1">
    <source>
        <dbReference type="EMBL" id="MDN3710971.1"/>
    </source>
</evidence>
<protein>
    <submittedName>
        <fullName evidence="1">Uncharacterized protein</fullName>
    </submittedName>
</protein>
<gene>
    <name evidence="1" type="ORF">QWZ10_02505</name>
</gene>
<keyword evidence="2" id="KW-1185">Reference proteome</keyword>
<organism evidence="1 2">
    <name type="scientific">Paracoccus cavernae</name>
    <dbReference type="NCBI Taxonomy" id="1571207"/>
    <lineage>
        <taxon>Bacteria</taxon>
        <taxon>Pseudomonadati</taxon>
        <taxon>Pseudomonadota</taxon>
        <taxon>Alphaproteobacteria</taxon>
        <taxon>Rhodobacterales</taxon>
        <taxon>Paracoccaceae</taxon>
        <taxon>Paracoccus</taxon>
    </lineage>
</organism>
<proteinExistence type="predicted"/>
<evidence type="ECO:0000313" key="2">
    <source>
        <dbReference type="Proteomes" id="UP001243846"/>
    </source>
</evidence>
<accession>A0ABT8D3T7</accession>